<accession>Q2Z166</accession>
<feature type="region of interest" description="Disordered" evidence="1">
    <location>
        <begin position="162"/>
        <end position="182"/>
    </location>
</feature>
<organism evidence="2 3">
    <name type="scientific">Pseudomonas phage EL</name>
    <dbReference type="NCBI Taxonomy" id="273133"/>
    <lineage>
        <taxon>Viruses</taxon>
        <taxon>Duplodnaviria</taxon>
        <taxon>Heunggongvirae</taxon>
        <taxon>Uroviricota</taxon>
        <taxon>Caudoviricetes</taxon>
        <taxon>Chimalliviridae</taxon>
        <taxon>Elvirus</taxon>
        <taxon>Elvirus EL</taxon>
    </lineage>
</organism>
<evidence type="ECO:0000313" key="2">
    <source>
        <dbReference type="EMBL" id="CAG27109.1"/>
    </source>
</evidence>
<keyword evidence="3" id="KW-1185">Reference proteome</keyword>
<dbReference type="Gene3D" id="3.60.20.10">
    <property type="entry name" value="Glutamine Phosphoribosylpyrophosphate, subunit 1, domain 1"/>
    <property type="match status" value="1"/>
</dbReference>
<reference evidence="2 3" key="2">
    <citation type="journal article" date="2003" name="Res. Microbiol.">
        <title>Myoviridae bacteriophages of Pseudomonas aeruginosa: a long and complex evolutionary pathway.</title>
        <authorList>
            <person name="Krylov V.N."/>
            <person name="Pleteneva E.A."/>
            <person name="Bourkalsteva M.V."/>
            <person name="Shaburova O.V."/>
            <person name="Volckaert G."/>
            <person name="Sykilinda N.N."/>
            <person name="Kurochkina L.P."/>
            <person name="Mesyanzhinov V.V."/>
        </authorList>
    </citation>
    <scope>NUCLEOTIDE SEQUENCE [LARGE SCALE GENOMIC DNA]</scope>
</reference>
<reference evidence="2 3" key="3">
    <citation type="journal article" date="2004" name="Bioinformatics">
        <title>PHIRE, a deterministic approach to reveal regulatory elements in bacteriophage genomes.</title>
        <authorList>
            <person name="Lavigne R."/>
            <person name="Sun W.D."/>
            <person name="Volckaert G."/>
        </authorList>
    </citation>
    <scope>NUCLEOTIDE SEQUENCE [LARGE SCALE GENOMIC DNA]</scope>
</reference>
<dbReference type="KEGG" id="vg:5176683"/>
<dbReference type="OrthoDB" id="14581at10239"/>
<evidence type="ECO:0000313" key="3">
    <source>
        <dbReference type="Proteomes" id="UP000001239"/>
    </source>
</evidence>
<evidence type="ECO:0000256" key="1">
    <source>
        <dbReference type="SAM" id="MobiDB-lite"/>
    </source>
</evidence>
<dbReference type="RefSeq" id="YP_418048.1">
    <property type="nucleotide sequence ID" value="NC_007623.1"/>
</dbReference>
<reference evidence="2 3" key="4">
    <citation type="journal article" date="2005" name="J. Mol. Biol.">
        <title>Genome comparison of Pseudomonas aeruginosa large phages.</title>
        <authorList>
            <person name="Hertveldt K."/>
            <person name="Lavigne R."/>
            <person name="Pleteneva E."/>
            <person name="Sernova N."/>
            <person name="Kurochkina L."/>
            <person name="Korchevskii R."/>
            <person name="Robben J."/>
            <person name="Mesyanzhinov V."/>
            <person name="Krylov V.N."/>
            <person name="Volckaert G."/>
        </authorList>
    </citation>
    <scope>NUCLEOTIDE SEQUENCE</scope>
</reference>
<dbReference type="GeneID" id="5176683"/>
<name>Q2Z166_9CAUD</name>
<dbReference type="EMBL" id="AJ697969">
    <property type="protein sequence ID" value="CAG27109.1"/>
    <property type="molecule type" value="Genomic_DNA"/>
</dbReference>
<dbReference type="SUPFAM" id="SSF56235">
    <property type="entry name" value="N-terminal nucleophile aminohydrolases (Ntn hydrolases)"/>
    <property type="match status" value="1"/>
</dbReference>
<proteinExistence type="predicted"/>
<dbReference type="Proteomes" id="UP000001239">
    <property type="component" value="Segment"/>
</dbReference>
<dbReference type="InterPro" id="IPR029055">
    <property type="entry name" value="Ntn_hydrolases_N"/>
</dbReference>
<feature type="compositionally biased region" description="Basic and acidic residues" evidence="1">
    <location>
        <begin position="169"/>
        <end position="182"/>
    </location>
</feature>
<sequence length="182" mass="19426">MTTIAYRDGVMAADTRVVNGADMINLGEQRKIHEPGEGEYWSVNGDRIICFGLSGSLSDLLAFKELLSEGITFKTKAPDHLVGDSNMLCVGEQGNVWLVSAFKQRDGSMVFTVSCVQPPFAIGSGGIYASSVMAVGKSAVDAVKVACKLDIFSGGRIDTWELPPIPETPSKRPEPAADKTAK</sequence>
<protein>
    <submittedName>
        <fullName evidence="2">Uncharacterized protein</fullName>
    </submittedName>
</protein>
<reference evidence="2 3" key="1">
    <citation type="journal article" date="2002" name="Genetika">
        <title>Phenogenetic characterization of a group of giant Phi KZ-like bacteriophages of Pseudomonas aeruginosa].</title>
        <authorList>
            <person name="Burkal'tseva M.V."/>
            <person name="Krylov V.N."/>
            <person name="Pleteneva E.A."/>
            <person name="Shaburova O.V."/>
            <person name="Krylov S.V."/>
            <person name="Volckaert G."/>
            <person name="Sykilinda N.N."/>
            <person name="Kurochkina L.P."/>
            <person name="Mesyanzhinov V.V."/>
        </authorList>
    </citation>
    <scope>NUCLEOTIDE SEQUENCE [LARGE SCALE GENOMIC DNA]</scope>
</reference>